<protein>
    <submittedName>
        <fullName evidence="1">Uncharacterized protein</fullName>
    </submittedName>
</protein>
<feature type="non-terminal residue" evidence="1">
    <location>
        <position position="1"/>
    </location>
</feature>
<accession>A0A0F8YWU7</accession>
<reference evidence="1" key="1">
    <citation type="journal article" date="2015" name="Nature">
        <title>Complex archaea that bridge the gap between prokaryotes and eukaryotes.</title>
        <authorList>
            <person name="Spang A."/>
            <person name="Saw J.H."/>
            <person name="Jorgensen S.L."/>
            <person name="Zaremba-Niedzwiedzka K."/>
            <person name="Martijn J."/>
            <person name="Lind A.E."/>
            <person name="van Eijk R."/>
            <person name="Schleper C."/>
            <person name="Guy L."/>
            <person name="Ettema T.J."/>
        </authorList>
    </citation>
    <scope>NUCLEOTIDE SEQUENCE</scope>
</reference>
<organism evidence="1">
    <name type="scientific">marine sediment metagenome</name>
    <dbReference type="NCBI Taxonomy" id="412755"/>
    <lineage>
        <taxon>unclassified sequences</taxon>
        <taxon>metagenomes</taxon>
        <taxon>ecological metagenomes</taxon>
    </lineage>
</organism>
<proteinExistence type="predicted"/>
<dbReference type="EMBL" id="LAZR01051112">
    <property type="protein sequence ID" value="KKK85863.1"/>
    <property type="molecule type" value="Genomic_DNA"/>
</dbReference>
<comment type="caution">
    <text evidence="1">The sequence shown here is derived from an EMBL/GenBank/DDBJ whole genome shotgun (WGS) entry which is preliminary data.</text>
</comment>
<gene>
    <name evidence="1" type="ORF">LCGC14_2768970</name>
</gene>
<name>A0A0F8YWU7_9ZZZZ</name>
<dbReference type="AlphaFoldDB" id="A0A0F8YWU7"/>
<evidence type="ECO:0000313" key="1">
    <source>
        <dbReference type="EMBL" id="KKK85863.1"/>
    </source>
</evidence>
<sequence length="30" mass="3002">ASSVSVRTVPAGGVTDPTMLEKLAQTVTGE</sequence>